<accession>A0A383D1W6</accession>
<dbReference type="EMBL" id="UINC01213658">
    <property type="protein sequence ID" value="SVE38536.1"/>
    <property type="molecule type" value="Genomic_DNA"/>
</dbReference>
<name>A0A383D1W6_9ZZZZ</name>
<gene>
    <name evidence="2" type="ORF">METZ01_LOCUS491390</name>
</gene>
<evidence type="ECO:0000256" key="1">
    <source>
        <dbReference type="SAM" id="Phobius"/>
    </source>
</evidence>
<proteinExistence type="predicted"/>
<keyword evidence="1" id="KW-0812">Transmembrane</keyword>
<sequence length="31" mass="3690">MSNEITTVLSVVFIALVWWIYVCTEWTSVIW</sequence>
<protein>
    <submittedName>
        <fullName evidence="2">Uncharacterized protein</fullName>
    </submittedName>
</protein>
<evidence type="ECO:0000313" key="2">
    <source>
        <dbReference type="EMBL" id="SVE38536.1"/>
    </source>
</evidence>
<keyword evidence="1" id="KW-0472">Membrane</keyword>
<dbReference type="AlphaFoldDB" id="A0A383D1W6"/>
<feature type="transmembrane region" description="Helical" evidence="1">
    <location>
        <begin position="6"/>
        <end position="24"/>
    </location>
</feature>
<reference evidence="2" key="1">
    <citation type="submission" date="2018-05" db="EMBL/GenBank/DDBJ databases">
        <authorList>
            <person name="Lanie J.A."/>
            <person name="Ng W.-L."/>
            <person name="Kazmierczak K.M."/>
            <person name="Andrzejewski T.M."/>
            <person name="Davidsen T.M."/>
            <person name="Wayne K.J."/>
            <person name="Tettelin H."/>
            <person name="Glass J.I."/>
            <person name="Rusch D."/>
            <person name="Podicherti R."/>
            <person name="Tsui H.-C.T."/>
            <person name="Winkler M.E."/>
        </authorList>
    </citation>
    <scope>NUCLEOTIDE SEQUENCE</scope>
</reference>
<organism evidence="2">
    <name type="scientific">marine metagenome</name>
    <dbReference type="NCBI Taxonomy" id="408172"/>
    <lineage>
        <taxon>unclassified sequences</taxon>
        <taxon>metagenomes</taxon>
        <taxon>ecological metagenomes</taxon>
    </lineage>
</organism>
<keyword evidence="1" id="KW-1133">Transmembrane helix</keyword>